<feature type="compositionally biased region" description="Acidic residues" evidence="1">
    <location>
        <begin position="525"/>
        <end position="544"/>
    </location>
</feature>
<dbReference type="EMBL" id="QKYT01000004">
    <property type="protein sequence ID" value="RIA99451.1"/>
    <property type="molecule type" value="Genomic_DNA"/>
</dbReference>
<reference evidence="3 4" key="1">
    <citation type="submission" date="2018-06" db="EMBL/GenBank/DDBJ databases">
        <title>Comparative genomics reveals the genomic features of Rhizophagus irregularis, R. cerebriforme, R. diaphanum and Gigaspora rosea, and their symbiotic lifestyle signature.</title>
        <authorList>
            <person name="Morin E."/>
            <person name="San Clemente H."/>
            <person name="Chen E.C.H."/>
            <person name="De La Providencia I."/>
            <person name="Hainaut M."/>
            <person name="Kuo A."/>
            <person name="Kohler A."/>
            <person name="Murat C."/>
            <person name="Tang N."/>
            <person name="Roy S."/>
            <person name="Loubradou J."/>
            <person name="Henrissat B."/>
            <person name="Grigoriev I.V."/>
            <person name="Corradi N."/>
            <person name="Roux C."/>
            <person name="Martin F.M."/>
        </authorList>
    </citation>
    <scope>NUCLEOTIDE SEQUENCE [LARGE SCALE GENOMIC DNA]</scope>
    <source>
        <strain evidence="3 4">DAOM 227022</strain>
    </source>
</reference>
<dbReference type="InterPro" id="IPR001245">
    <property type="entry name" value="Ser-Thr/Tyr_kinase_cat_dom"/>
</dbReference>
<gene>
    <name evidence="3" type="ORF">C1645_800658</name>
</gene>
<dbReference type="OrthoDB" id="2314769at2759"/>
<dbReference type="SUPFAM" id="SSF81901">
    <property type="entry name" value="HCP-like"/>
    <property type="match status" value="1"/>
</dbReference>
<dbReference type="GO" id="GO:0005524">
    <property type="term" value="F:ATP binding"/>
    <property type="evidence" value="ECO:0007669"/>
    <property type="project" value="InterPro"/>
</dbReference>
<dbReference type="Pfam" id="PF07714">
    <property type="entry name" value="PK_Tyr_Ser-Thr"/>
    <property type="match status" value="1"/>
</dbReference>
<dbReference type="InterPro" id="IPR054000">
    <property type="entry name" value="MLKL_N"/>
</dbReference>
<evidence type="ECO:0000313" key="3">
    <source>
        <dbReference type="EMBL" id="RIA99451.1"/>
    </source>
</evidence>
<comment type="caution">
    <text evidence="3">The sequence shown here is derived from an EMBL/GenBank/DDBJ whole genome shotgun (WGS) entry which is preliminary data.</text>
</comment>
<feature type="region of interest" description="Disordered" evidence="1">
    <location>
        <begin position="507"/>
        <end position="544"/>
    </location>
</feature>
<dbReference type="SUPFAM" id="SSF56112">
    <property type="entry name" value="Protein kinase-like (PK-like)"/>
    <property type="match status" value="1"/>
</dbReference>
<dbReference type="InterPro" id="IPR036537">
    <property type="entry name" value="Adaptor_Cbl_N_dom_sf"/>
</dbReference>
<dbReference type="Gene3D" id="1.10.510.10">
    <property type="entry name" value="Transferase(Phosphotransferase) domain 1"/>
    <property type="match status" value="1"/>
</dbReference>
<dbReference type="PROSITE" id="PS50011">
    <property type="entry name" value="PROTEIN_KINASE_DOM"/>
    <property type="match status" value="1"/>
</dbReference>
<dbReference type="Gene3D" id="1.20.930.20">
    <property type="entry name" value="Adaptor protein Cbl, N-terminal domain"/>
    <property type="match status" value="1"/>
</dbReference>
<dbReference type="AlphaFoldDB" id="A0A397TWC2"/>
<feature type="domain" description="Protein kinase" evidence="2">
    <location>
        <begin position="232"/>
        <end position="496"/>
    </location>
</feature>
<dbReference type="Pfam" id="PF08238">
    <property type="entry name" value="Sel1"/>
    <property type="match status" value="2"/>
</dbReference>
<dbReference type="SMART" id="SM00671">
    <property type="entry name" value="SEL1"/>
    <property type="match status" value="3"/>
</dbReference>
<dbReference type="InterPro" id="IPR051681">
    <property type="entry name" value="Ser/Thr_Kinases-Pseudokinases"/>
</dbReference>
<dbReference type="CDD" id="cd21037">
    <property type="entry name" value="MLKL_NTD"/>
    <property type="match status" value="1"/>
</dbReference>
<dbReference type="GO" id="GO:0004674">
    <property type="term" value="F:protein serine/threonine kinase activity"/>
    <property type="evidence" value="ECO:0007669"/>
    <property type="project" value="TreeGrafter"/>
</dbReference>
<name>A0A397TWC2_9GLOM</name>
<proteinExistence type="predicted"/>
<dbReference type="Gene3D" id="1.25.40.10">
    <property type="entry name" value="Tetratricopeptide repeat domain"/>
    <property type="match status" value="1"/>
</dbReference>
<accession>A0A397TWC2</accession>
<evidence type="ECO:0000256" key="1">
    <source>
        <dbReference type="SAM" id="MobiDB-lite"/>
    </source>
</evidence>
<dbReference type="InterPro" id="IPR059179">
    <property type="entry name" value="MLKL-like_MCAfunc"/>
</dbReference>
<keyword evidence="4" id="KW-1185">Reference proteome</keyword>
<organism evidence="3 4">
    <name type="scientific">Glomus cerebriforme</name>
    <dbReference type="NCBI Taxonomy" id="658196"/>
    <lineage>
        <taxon>Eukaryota</taxon>
        <taxon>Fungi</taxon>
        <taxon>Fungi incertae sedis</taxon>
        <taxon>Mucoromycota</taxon>
        <taxon>Glomeromycotina</taxon>
        <taxon>Glomeromycetes</taxon>
        <taxon>Glomerales</taxon>
        <taxon>Glomeraceae</taxon>
        <taxon>Glomus</taxon>
    </lineage>
</organism>
<dbReference type="InterPro" id="IPR011009">
    <property type="entry name" value="Kinase-like_dom_sf"/>
</dbReference>
<sequence length="712" mass="82506">MNILNKNSKKYKPKFQISSKKVYKDNGIMIFRNAAEVAGKFIPPIDAALKVANIIIEIYDQAKYNKEICRIMVDRVELAMTSIKLLKRHINDDDERFKEKKYYEAFIHFNEILENIKSFVEDVSTMNKFMGIWNSKQIKEQIEVIRDDFDHAYNALHLVISIDQVINRENEDKVIKNELHELKEYCQNIHKGMSENYNLITTVLAAKVENLEKNSAKDSLFDNIKPPQLDSKDIRPHESTEYRGRVKLMKYKTLDVACKMIKSSIDKDTPESKRIRGTLIIWSQLHECPHIIGFLGISKLDVGNCMIFEWAELGNLRGIYEKKKLSWQTKLYIARDVSRGLGFLHVIGILHHNVKAENILVTDSRYKCKISNFDLSRGAKDESHELTDLIEVIHWMAPEKLKSHYTNDYVPYTYKCEMFSFGMFLWELSFNRIPYKNFEPNEIMDHVISGKRETLDYENGPSDIIEAFNNIITLAWQQDSRIRPEDPVVSNILESLAKTYSSLEEQHKNDSAATSLEISQTSSDIENDNDADENSDLVLDDDEDDDDEFELLPLKKGIEIHKLKPKDLKTKEDYELPWKCFNAHAAFGNKTAIYWKAYYLWEGYYVEKDRKEAVRLFKIAADAGNSDAQLRYAFAFIKNPDLPFDKDTFLKYLTKSAENGNATALFNLGDAYYNGKRKVPVNKEKGIEYLKIAALKNYSNAINALNNYGISL</sequence>
<dbReference type="Pfam" id="PF22215">
    <property type="entry name" value="MLKL_N"/>
    <property type="match status" value="1"/>
</dbReference>
<dbReference type="PANTHER" id="PTHR44329">
    <property type="entry name" value="SERINE/THREONINE-PROTEIN KINASE TNNI3K-RELATED"/>
    <property type="match status" value="1"/>
</dbReference>
<evidence type="ECO:0000313" key="4">
    <source>
        <dbReference type="Proteomes" id="UP000265703"/>
    </source>
</evidence>
<protein>
    <submittedName>
        <fullName evidence="3">Kinase-like domain-containing protein</fullName>
    </submittedName>
</protein>
<feature type="compositionally biased region" description="Polar residues" evidence="1">
    <location>
        <begin position="511"/>
        <end position="524"/>
    </location>
</feature>
<keyword evidence="3" id="KW-0808">Transferase</keyword>
<dbReference type="InterPro" id="IPR011990">
    <property type="entry name" value="TPR-like_helical_dom_sf"/>
</dbReference>
<dbReference type="GO" id="GO:0007166">
    <property type="term" value="P:cell surface receptor signaling pathway"/>
    <property type="evidence" value="ECO:0007669"/>
    <property type="project" value="InterPro"/>
</dbReference>
<dbReference type="InterPro" id="IPR006597">
    <property type="entry name" value="Sel1-like"/>
</dbReference>
<evidence type="ECO:0000259" key="2">
    <source>
        <dbReference type="PROSITE" id="PS50011"/>
    </source>
</evidence>
<dbReference type="Proteomes" id="UP000265703">
    <property type="component" value="Unassembled WGS sequence"/>
</dbReference>
<dbReference type="InterPro" id="IPR000719">
    <property type="entry name" value="Prot_kinase_dom"/>
</dbReference>
<keyword evidence="3" id="KW-0418">Kinase</keyword>